<dbReference type="EMBL" id="GL832958">
    <property type="protein sequence ID" value="EGD80939.1"/>
    <property type="molecule type" value="Genomic_DNA"/>
</dbReference>
<feature type="compositionally biased region" description="Low complexity" evidence="1">
    <location>
        <begin position="90"/>
        <end position="109"/>
    </location>
</feature>
<dbReference type="PANTHER" id="PTHR21359:SF1">
    <property type="entry name" value="DUF5577 DOMAIN-CONTAINING PROTEIN"/>
    <property type="match status" value="1"/>
</dbReference>
<proteinExistence type="predicted"/>
<feature type="compositionally biased region" description="Gly residues" evidence="1">
    <location>
        <begin position="271"/>
        <end position="283"/>
    </location>
</feature>
<feature type="compositionally biased region" description="Basic residues" evidence="1">
    <location>
        <begin position="257"/>
        <end position="267"/>
    </location>
</feature>
<dbReference type="Proteomes" id="UP000007799">
    <property type="component" value="Unassembled WGS sequence"/>
</dbReference>
<feature type="compositionally biased region" description="Polar residues" evidence="1">
    <location>
        <begin position="247"/>
        <end position="256"/>
    </location>
</feature>
<dbReference type="SUPFAM" id="SSF47769">
    <property type="entry name" value="SAM/Pointed domain"/>
    <property type="match status" value="1"/>
</dbReference>
<dbReference type="OrthoDB" id="10067653at2759"/>
<feature type="compositionally biased region" description="Basic residues" evidence="1">
    <location>
        <begin position="121"/>
        <end position="131"/>
    </location>
</feature>
<feature type="region of interest" description="Disordered" evidence="1">
    <location>
        <begin position="221"/>
        <end position="292"/>
    </location>
</feature>
<dbReference type="InParanoid" id="F2U0L1"/>
<organism evidence="4">
    <name type="scientific">Salpingoeca rosetta (strain ATCC 50818 / BSB-021)</name>
    <dbReference type="NCBI Taxonomy" id="946362"/>
    <lineage>
        <taxon>Eukaryota</taxon>
        <taxon>Choanoflagellata</taxon>
        <taxon>Craspedida</taxon>
        <taxon>Salpingoecidae</taxon>
        <taxon>Salpingoeca</taxon>
    </lineage>
</organism>
<dbReference type="InterPro" id="IPR013761">
    <property type="entry name" value="SAM/pointed_sf"/>
</dbReference>
<reference evidence="3" key="1">
    <citation type="submission" date="2009-08" db="EMBL/GenBank/DDBJ databases">
        <title>Annotation of Salpingoeca rosetta.</title>
        <authorList>
            <consortium name="The Broad Institute Genome Sequencing Platform"/>
            <person name="Russ C."/>
            <person name="Cuomo C."/>
            <person name="Burger G."/>
            <person name="Gray M.W."/>
            <person name="Holland P.W.H."/>
            <person name="King N."/>
            <person name="Lang F.B.F."/>
            <person name="Roger A.J."/>
            <person name="Ruiz-Trillo I."/>
            <person name="Young S.K."/>
            <person name="Zeng Q."/>
            <person name="Gargeya S."/>
            <person name="Alvarado L."/>
            <person name="Berlin A."/>
            <person name="Chapman S.B."/>
            <person name="Chen Z."/>
            <person name="Freedman E."/>
            <person name="Gellesch M."/>
            <person name="Goldberg J."/>
            <person name="Griggs A."/>
            <person name="Gujja S."/>
            <person name="Heilman E."/>
            <person name="Heiman D."/>
            <person name="Howarth C."/>
            <person name="Mehta T."/>
            <person name="Neiman D."/>
            <person name="Pearson M."/>
            <person name="Roberts A."/>
            <person name="Saif S."/>
            <person name="Shea T."/>
            <person name="Shenoy N."/>
            <person name="Sisk P."/>
            <person name="Stolte C."/>
            <person name="Sykes S."/>
            <person name="White J."/>
            <person name="Yandava C."/>
            <person name="Haas B."/>
            <person name="Nusbaum C."/>
            <person name="Birren B."/>
        </authorList>
    </citation>
    <scope>NUCLEOTIDE SEQUENCE [LARGE SCALE GENOMIC DNA]</scope>
    <source>
        <strain evidence="3">ATCC 50818</strain>
    </source>
</reference>
<dbReference type="Pfam" id="PF18017">
    <property type="entry name" value="SAM_4"/>
    <property type="match status" value="1"/>
</dbReference>
<dbReference type="eggNOG" id="KOG3930">
    <property type="taxonomic scope" value="Eukaryota"/>
</dbReference>
<evidence type="ECO:0000256" key="1">
    <source>
        <dbReference type="SAM" id="MobiDB-lite"/>
    </source>
</evidence>
<dbReference type="PANTHER" id="PTHR21359">
    <property type="entry name" value="DUF5577 DOMAIN-CONTAINING PROTEIN"/>
    <property type="match status" value="1"/>
</dbReference>
<evidence type="ECO:0000313" key="4">
    <source>
        <dbReference type="Proteomes" id="UP000007799"/>
    </source>
</evidence>
<dbReference type="InterPro" id="IPR039161">
    <property type="entry name" value="C19orf47-like"/>
</dbReference>
<feature type="region of interest" description="Disordered" evidence="1">
    <location>
        <begin position="84"/>
        <end position="138"/>
    </location>
</feature>
<dbReference type="AlphaFoldDB" id="F2U0L1"/>
<dbReference type="PROSITE" id="PS50105">
    <property type="entry name" value="SAM_DOMAIN"/>
    <property type="match status" value="1"/>
</dbReference>
<dbReference type="RefSeq" id="XP_004997500.1">
    <property type="nucleotide sequence ID" value="XM_004997443.1"/>
</dbReference>
<dbReference type="Gene3D" id="1.10.150.50">
    <property type="entry name" value="Transcription Factor, Ets-1"/>
    <property type="match status" value="1"/>
</dbReference>
<dbReference type="InterPro" id="IPR001660">
    <property type="entry name" value="SAM"/>
</dbReference>
<keyword evidence="4" id="KW-1185">Reference proteome</keyword>
<sequence>MSSSSSSSIPKKTFSWLKFFMSCSIPEEMAQTYTEVFNDNHMKSDMLADLDKEILQDLGIVSMGHIIRILKRAKALIEYQEKQRAKARRSQQPEASDTQQQQQDQQQDQQHQHEEHQPAQHMHHHQQHQQHHQALPSAQHGMVQAQYPVYGGVPVTYAPHQQYVQEQQQQPQSYVQPHGQYDPSQAQMLHAQQQHALRCRMPITMSCSKCPHLVSKSLQQGRGSVGAQMDAVDSDKQLHTGRLAPQTKKNGSSKNNNARHKNSKKRNSGGAAAGATGGSGGGAKSIFNRLSK</sequence>
<feature type="domain" description="SAM" evidence="2">
    <location>
        <begin position="16"/>
        <end position="79"/>
    </location>
</feature>
<protein>
    <recommendedName>
        <fullName evidence="2">SAM domain-containing protein</fullName>
    </recommendedName>
</protein>
<dbReference type="GeneID" id="16078095"/>
<evidence type="ECO:0000259" key="2">
    <source>
        <dbReference type="PROSITE" id="PS50105"/>
    </source>
</evidence>
<dbReference type="KEGG" id="sre:PTSG_01522"/>
<gene>
    <name evidence="3" type="ORF">PTSG_01522</name>
</gene>
<dbReference type="GO" id="GO:0005634">
    <property type="term" value="C:nucleus"/>
    <property type="evidence" value="ECO:0007669"/>
    <property type="project" value="TreeGrafter"/>
</dbReference>
<accession>F2U0L1</accession>
<evidence type="ECO:0000313" key="3">
    <source>
        <dbReference type="EMBL" id="EGD80939.1"/>
    </source>
</evidence>
<name>F2U0L1_SALR5</name>